<reference evidence="1 2" key="1">
    <citation type="submission" date="2020-08" db="EMBL/GenBank/DDBJ databases">
        <title>A Genomic Blueprint of the Chicken Gut Microbiome.</title>
        <authorList>
            <person name="Gilroy R."/>
            <person name="Ravi A."/>
            <person name="Getino M."/>
            <person name="Pursley I."/>
            <person name="Horton D.L."/>
            <person name="Alikhan N.-F."/>
            <person name="Baker D."/>
            <person name="Gharbi K."/>
            <person name="Hall N."/>
            <person name="Watson M."/>
            <person name="Adriaenssens E.M."/>
            <person name="Foster-Nyarko E."/>
            <person name="Jarju S."/>
            <person name="Secka A."/>
            <person name="Antonio M."/>
            <person name="Oren A."/>
            <person name="Chaudhuri R."/>
            <person name="La Ragione R.M."/>
            <person name="Hildebrand F."/>
            <person name="Pallen M.J."/>
        </authorList>
    </citation>
    <scope>NUCLEOTIDE SEQUENCE [LARGE SCALE GENOMIC DNA]</scope>
    <source>
        <strain evidence="1 2">Re31</strain>
    </source>
</reference>
<dbReference type="EMBL" id="JACSQA010000007">
    <property type="protein sequence ID" value="MBD8026415.1"/>
    <property type="molecule type" value="Genomic_DNA"/>
</dbReference>
<dbReference type="Gene3D" id="3.10.450.40">
    <property type="match status" value="1"/>
</dbReference>
<organism evidence="1 2">
    <name type="scientific">Ureibacillus galli</name>
    <dbReference type="NCBI Taxonomy" id="2762222"/>
    <lineage>
        <taxon>Bacteria</taxon>
        <taxon>Bacillati</taxon>
        <taxon>Bacillota</taxon>
        <taxon>Bacilli</taxon>
        <taxon>Bacillales</taxon>
        <taxon>Caryophanaceae</taxon>
        <taxon>Ureibacillus</taxon>
    </lineage>
</organism>
<comment type="caution">
    <text evidence="1">The sequence shown here is derived from an EMBL/GenBank/DDBJ whole genome shotgun (WGS) entry which is preliminary data.</text>
</comment>
<dbReference type="Proteomes" id="UP000640930">
    <property type="component" value="Unassembled WGS sequence"/>
</dbReference>
<dbReference type="InterPro" id="IPR020288">
    <property type="entry name" value="Sheath_initiator"/>
</dbReference>
<sequence length="118" mass="13172">MIDLALKDGDLIVVDDDFTTIDGPESSAQGLEISLGTNLKEWFLDEEFGLDFNRILGKSTDEEARAEILRALAQDEEIDTIDSLEIISNYQDRKRKISFTVTLVDGNAISREVYLDAG</sequence>
<dbReference type="RefSeq" id="WP_191706918.1">
    <property type="nucleotide sequence ID" value="NZ_JACSQA010000007.1"/>
</dbReference>
<name>A0ABR8XAR0_9BACL</name>
<accession>A0ABR8XAR0</accession>
<dbReference type="SUPFAM" id="SSF160719">
    <property type="entry name" value="gpW/gp25-like"/>
    <property type="match status" value="1"/>
</dbReference>
<proteinExistence type="predicted"/>
<gene>
    <name evidence="1" type="ORF">H9636_07055</name>
</gene>
<keyword evidence="2" id="KW-1185">Reference proteome</keyword>
<protein>
    <submittedName>
        <fullName evidence="1">DUF2634 domain-containing protein</fullName>
    </submittedName>
</protein>
<evidence type="ECO:0000313" key="2">
    <source>
        <dbReference type="Proteomes" id="UP000640930"/>
    </source>
</evidence>
<evidence type="ECO:0000313" key="1">
    <source>
        <dbReference type="EMBL" id="MBD8026415.1"/>
    </source>
</evidence>
<dbReference type="Pfam" id="PF10934">
    <property type="entry name" value="Sheath_initiator"/>
    <property type="match status" value="1"/>
</dbReference>